<dbReference type="Proteomes" id="UP001064933">
    <property type="component" value="Chromosome"/>
</dbReference>
<organism evidence="5 6">
    <name type="scientific">Roseateles amylovorans</name>
    <dbReference type="NCBI Taxonomy" id="2978473"/>
    <lineage>
        <taxon>Bacteria</taxon>
        <taxon>Pseudomonadati</taxon>
        <taxon>Pseudomonadota</taxon>
        <taxon>Betaproteobacteria</taxon>
        <taxon>Burkholderiales</taxon>
        <taxon>Sphaerotilaceae</taxon>
        <taxon>Roseateles</taxon>
    </lineage>
</organism>
<dbReference type="EMBL" id="CP104562">
    <property type="protein sequence ID" value="UXH79996.1"/>
    <property type="molecule type" value="Genomic_DNA"/>
</dbReference>
<name>A0ABY6B3N7_9BURK</name>
<evidence type="ECO:0000256" key="2">
    <source>
        <dbReference type="ARBA" id="ARBA00022679"/>
    </source>
</evidence>
<evidence type="ECO:0000313" key="5">
    <source>
        <dbReference type="EMBL" id="UXH79996.1"/>
    </source>
</evidence>
<sequence>MNTGDQSQAIVEAHAGGAPDGRPHQDALRSTAWAVVTCAEVHRPQVAAIENVREFANWSLYPAWCGAMHALGYALAPMVLDAADHGVPQHWQRLVIVATRSRHPIELKLPRRERRAAADCIDMDAGRWSPIQKVGRSTRTLARIASGRPRFGDRAPPPRGQD</sequence>
<reference evidence="5" key="1">
    <citation type="submission" date="2022-10" db="EMBL/GenBank/DDBJ databases">
        <title>Characterization and whole genome sequencing of a new Roseateles species, isolated from fresh water.</title>
        <authorList>
            <person name="Guliayeva D.Y."/>
            <person name="Akhremchuk A.E."/>
            <person name="Sikolenko M.A."/>
            <person name="Valentovich L.N."/>
            <person name="Sidarenka A.V."/>
        </authorList>
    </citation>
    <scope>NUCLEOTIDE SEQUENCE</scope>
    <source>
        <strain evidence="5">BIM B-1768</strain>
    </source>
</reference>
<proteinExistence type="predicted"/>
<dbReference type="Gene3D" id="3.40.50.150">
    <property type="entry name" value="Vaccinia Virus protein VP39"/>
    <property type="match status" value="1"/>
</dbReference>
<dbReference type="GO" id="GO:0032259">
    <property type="term" value="P:methylation"/>
    <property type="evidence" value="ECO:0007669"/>
    <property type="project" value="UniProtKB-KW"/>
</dbReference>
<gene>
    <name evidence="5" type="ORF">N4261_08990</name>
</gene>
<evidence type="ECO:0000256" key="4">
    <source>
        <dbReference type="ARBA" id="ARBA00047422"/>
    </source>
</evidence>
<dbReference type="SUPFAM" id="SSF53335">
    <property type="entry name" value="S-adenosyl-L-methionine-dependent methyltransferases"/>
    <property type="match status" value="1"/>
</dbReference>
<dbReference type="GO" id="GO:0008168">
    <property type="term" value="F:methyltransferase activity"/>
    <property type="evidence" value="ECO:0007669"/>
    <property type="project" value="UniProtKB-KW"/>
</dbReference>
<comment type="catalytic activity">
    <reaction evidence="4">
        <text>a 2'-deoxycytidine in DNA + S-adenosyl-L-methionine = a 5-methyl-2'-deoxycytidine in DNA + S-adenosyl-L-homocysteine + H(+)</text>
        <dbReference type="Rhea" id="RHEA:13681"/>
        <dbReference type="Rhea" id="RHEA-COMP:11369"/>
        <dbReference type="Rhea" id="RHEA-COMP:11370"/>
        <dbReference type="ChEBI" id="CHEBI:15378"/>
        <dbReference type="ChEBI" id="CHEBI:57856"/>
        <dbReference type="ChEBI" id="CHEBI:59789"/>
        <dbReference type="ChEBI" id="CHEBI:85452"/>
        <dbReference type="ChEBI" id="CHEBI:85454"/>
        <dbReference type="EC" id="2.1.1.37"/>
    </reaction>
</comment>
<dbReference type="InterPro" id="IPR029063">
    <property type="entry name" value="SAM-dependent_MTases_sf"/>
</dbReference>
<protein>
    <submittedName>
        <fullName evidence="5">DNA cytosine methyltransferase</fullName>
    </submittedName>
</protein>
<keyword evidence="1 5" id="KW-0489">Methyltransferase</keyword>
<keyword evidence="3" id="KW-0680">Restriction system</keyword>
<keyword evidence="6" id="KW-1185">Reference proteome</keyword>
<dbReference type="InterPro" id="IPR001525">
    <property type="entry name" value="C5_MeTfrase"/>
</dbReference>
<keyword evidence="2" id="KW-0808">Transferase</keyword>
<evidence type="ECO:0000256" key="3">
    <source>
        <dbReference type="ARBA" id="ARBA00022747"/>
    </source>
</evidence>
<evidence type="ECO:0000313" key="6">
    <source>
        <dbReference type="Proteomes" id="UP001064933"/>
    </source>
</evidence>
<accession>A0ABY6B3N7</accession>
<dbReference type="Pfam" id="PF00145">
    <property type="entry name" value="DNA_methylase"/>
    <property type="match status" value="1"/>
</dbReference>
<evidence type="ECO:0000256" key="1">
    <source>
        <dbReference type="ARBA" id="ARBA00022603"/>
    </source>
</evidence>